<dbReference type="Gene3D" id="1.25.40.10">
    <property type="entry name" value="Tetratricopeptide repeat domain"/>
    <property type="match status" value="2"/>
</dbReference>
<feature type="DNA-binding region" description="OmpR/PhoB-type" evidence="4">
    <location>
        <begin position="1"/>
        <end position="90"/>
    </location>
</feature>
<gene>
    <name evidence="7" type="ORF">STHAL_11120</name>
</gene>
<proteinExistence type="inferred from homology"/>
<keyword evidence="3 4" id="KW-0238">DNA-binding</keyword>
<dbReference type="InterPro" id="IPR041664">
    <property type="entry name" value="AAA_16"/>
</dbReference>
<dbReference type="RefSeq" id="WP_228868470.1">
    <property type="nucleotide sequence ID" value="NZ_JAHUVW010000001.1"/>
</dbReference>
<dbReference type="Pfam" id="PF03704">
    <property type="entry name" value="BTAD"/>
    <property type="match status" value="1"/>
</dbReference>
<dbReference type="PROSITE" id="PS51755">
    <property type="entry name" value="OMPR_PHOB"/>
    <property type="match status" value="1"/>
</dbReference>
<sequence>MRYLILGVTEARDECGGPLPVGGPRLRALLAALALRAGRPADTAALIEDVWDGDRPHDAPAALQALVGRLRRALGKEAVPAAPGGYRLDAGPDDIDLHVFERLTRLGAAELAKGDAESAAGTLRTALGLWRGPALADLPGSERSEAVRARAHRLTALGQRIEADLRRGERTGLVPELRELTAAHPYHEPLRAQLVRALRADGRQADALVAYEEARRVLSEGLGTGPGPELTALHQELLAPAPPPRPPRAHEALDRPTPDRQDASVPLESRPSRTGPAPGAVAGPARADEAAPGPSRPELGPGSGPGPARPGGPPPADQPGAPGAPPPDGARTAPGASPPDGSSPAPGTSRRGSPHPGRGPAADPYPAAAPHLPEGNIRPRLTSFVGRAAELRNIRDDLTRARLVTLTGPGGSGKTRLAEEAAAGKGAWIAELAPLDDPADVPGAVLSALGLRETALLRDTARDGPAPAADPTGRLVEHLSHRSRGRPFLLVLDNCEHVIGAAAALAETLLTYCPGLRVLATSREPLGVPGEAVRPVDPLAPDTAHRLFAERARAVRPDFAQETAADGTGRAVAEICRRLDGLPLAIELAAARLRSLTPHQIAARLDDRFRLLTGGSRTVLPRQQTLRAVVDWSWDLLEEDERTFLRQVSVFAGGWDLAAAEAVTTGPDAAALLGALVDKSLVVATPTTTGEMRYRLLETIHEYAAERATATPDVLADAATAHTAHFTAFVEEADPLLRSEAQLAWIGRLETDLDNIRGALHRTVATAPDESSATRLVLGMGWFWWLRNLRAEGLNWADRTAALGDDPEDPDDPRHWPRMRLHMVRFFLGAESRPIDSFHGDEEFRALVGRVREAFRRQHGPVTARFPGLLWPMTAYFLHEHVPDLRVDFDAAVANARTYGGDWEYGTILVFRVHMLVDLPRGADGAAVDQDLAELRVLSRRVGDRYLRAQVASAVAEAGMTRGRYEDARSAYQEALDLAREVGAYAEEPFLLGRLAELHYQAGDLEAADAGLDEAEAAAEHRQVLDAHAYVGFLRAAVALAAGDVPRARHFTDTARRTQLYGSPPPQFASALDGLSARIAVFEPSGGPVTGLRGMTDALNTAVAAGCAEIFTAHLAEAAGVTLPRVGLYEAAARVLAAAGAWRVHGPRSAVEEREVAAALELVRNRLEPETYEAEAAGGRAMTPEDTVAFLAAVTGALSDS</sequence>
<reference evidence="7 8" key="1">
    <citation type="submission" date="2021-07" db="EMBL/GenBank/DDBJ databases">
        <title>Sequencing Streptomyces halstedii LGO-A4 genome an citrus endophytic actinomycete.</title>
        <authorList>
            <person name="Samborskyy M."/>
            <person name="Scott N."/>
            <person name="Deglau R."/>
            <person name="Dickens S."/>
            <person name="Oliveira L.G."/>
        </authorList>
    </citation>
    <scope>NUCLEOTIDE SEQUENCE [LARGE SCALE GENOMIC DNA]</scope>
    <source>
        <strain evidence="7 8">LGO-A4</strain>
    </source>
</reference>
<dbReference type="Gene3D" id="1.10.10.10">
    <property type="entry name" value="Winged helix-like DNA-binding domain superfamily/Winged helix DNA-binding domain"/>
    <property type="match status" value="1"/>
</dbReference>
<keyword evidence="8" id="KW-1185">Reference proteome</keyword>
<feature type="compositionally biased region" description="Low complexity" evidence="5">
    <location>
        <begin position="275"/>
        <end position="285"/>
    </location>
</feature>
<feature type="region of interest" description="Disordered" evidence="5">
    <location>
        <begin position="238"/>
        <end position="378"/>
    </location>
</feature>
<feature type="compositionally biased region" description="Low complexity" evidence="5">
    <location>
        <begin position="360"/>
        <end position="373"/>
    </location>
</feature>
<evidence type="ECO:0000256" key="4">
    <source>
        <dbReference type="PROSITE-ProRule" id="PRU01091"/>
    </source>
</evidence>
<evidence type="ECO:0000313" key="7">
    <source>
        <dbReference type="EMBL" id="MBV7670020.1"/>
    </source>
</evidence>
<dbReference type="SMART" id="SM01043">
    <property type="entry name" value="BTAD"/>
    <property type="match status" value="1"/>
</dbReference>
<protein>
    <submittedName>
        <fullName evidence="7">Winged helix-turn-helix domain-containing protein</fullName>
    </submittedName>
</protein>
<evidence type="ECO:0000256" key="2">
    <source>
        <dbReference type="ARBA" id="ARBA00023012"/>
    </source>
</evidence>
<evidence type="ECO:0000313" key="8">
    <source>
        <dbReference type="Proteomes" id="UP000735541"/>
    </source>
</evidence>
<comment type="similarity">
    <text evidence="1">Belongs to the AfsR/DnrI/RedD regulatory family.</text>
</comment>
<dbReference type="InterPro" id="IPR001867">
    <property type="entry name" value="OmpR/PhoB-type_DNA-bd"/>
</dbReference>
<evidence type="ECO:0000256" key="1">
    <source>
        <dbReference type="ARBA" id="ARBA00005820"/>
    </source>
</evidence>
<dbReference type="InterPro" id="IPR005158">
    <property type="entry name" value="BTAD"/>
</dbReference>
<dbReference type="SMART" id="SM00862">
    <property type="entry name" value="Trans_reg_C"/>
    <property type="match status" value="1"/>
</dbReference>
<feature type="domain" description="OmpR/PhoB-type" evidence="6">
    <location>
        <begin position="1"/>
        <end position="90"/>
    </location>
</feature>
<evidence type="ECO:0000256" key="3">
    <source>
        <dbReference type="ARBA" id="ARBA00023125"/>
    </source>
</evidence>
<dbReference type="InterPro" id="IPR036388">
    <property type="entry name" value="WH-like_DNA-bd_sf"/>
</dbReference>
<dbReference type="InterPro" id="IPR058852">
    <property type="entry name" value="HTH_77"/>
</dbReference>
<dbReference type="Proteomes" id="UP000735541">
    <property type="component" value="Unassembled WGS sequence"/>
</dbReference>
<dbReference type="SUPFAM" id="SSF46894">
    <property type="entry name" value="C-terminal effector domain of the bipartite response regulators"/>
    <property type="match status" value="1"/>
</dbReference>
<organism evidence="7 8">
    <name type="scientific">Streptomyces halstedii</name>
    <dbReference type="NCBI Taxonomy" id="1944"/>
    <lineage>
        <taxon>Bacteria</taxon>
        <taxon>Bacillati</taxon>
        <taxon>Actinomycetota</taxon>
        <taxon>Actinomycetes</taxon>
        <taxon>Kitasatosporales</taxon>
        <taxon>Streptomycetaceae</taxon>
        <taxon>Streptomyces</taxon>
    </lineage>
</organism>
<dbReference type="InterPro" id="IPR011990">
    <property type="entry name" value="TPR-like_helical_dom_sf"/>
</dbReference>
<comment type="caution">
    <text evidence="7">The sequence shown here is derived from an EMBL/GenBank/DDBJ whole genome shotgun (WGS) entry which is preliminary data.</text>
</comment>
<dbReference type="Gene3D" id="3.40.50.300">
    <property type="entry name" value="P-loop containing nucleotide triphosphate hydrolases"/>
    <property type="match status" value="1"/>
</dbReference>
<name>A0ABS6TP44_STRHA</name>
<feature type="compositionally biased region" description="Pro residues" evidence="5">
    <location>
        <begin position="307"/>
        <end position="328"/>
    </location>
</feature>
<dbReference type="PANTHER" id="PTHR47691:SF3">
    <property type="entry name" value="HTH-TYPE TRANSCRIPTIONAL REGULATOR RV0890C-RELATED"/>
    <property type="match status" value="1"/>
</dbReference>
<keyword evidence="2" id="KW-0902">Two-component regulatory system</keyword>
<dbReference type="EMBL" id="JAHUVW010000001">
    <property type="protein sequence ID" value="MBV7670020.1"/>
    <property type="molecule type" value="Genomic_DNA"/>
</dbReference>
<dbReference type="Pfam" id="PF13191">
    <property type="entry name" value="AAA_16"/>
    <property type="match status" value="1"/>
</dbReference>
<dbReference type="PANTHER" id="PTHR47691">
    <property type="entry name" value="REGULATOR-RELATED"/>
    <property type="match status" value="1"/>
</dbReference>
<dbReference type="PRINTS" id="PR00364">
    <property type="entry name" value="DISEASERSIST"/>
</dbReference>
<dbReference type="SUPFAM" id="SSF48452">
    <property type="entry name" value="TPR-like"/>
    <property type="match status" value="2"/>
</dbReference>
<dbReference type="Pfam" id="PF25872">
    <property type="entry name" value="HTH_77"/>
    <property type="match status" value="1"/>
</dbReference>
<evidence type="ECO:0000256" key="5">
    <source>
        <dbReference type="SAM" id="MobiDB-lite"/>
    </source>
</evidence>
<dbReference type="SUPFAM" id="SSF52540">
    <property type="entry name" value="P-loop containing nucleoside triphosphate hydrolases"/>
    <property type="match status" value="1"/>
</dbReference>
<accession>A0ABS6TP44</accession>
<feature type="compositionally biased region" description="Low complexity" evidence="5">
    <location>
        <begin position="329"/>
        <end position="347"/>
    </location>
</feature>
<feature type="compositionally biased region" description="Basic and acidic residues" evidence="5">
    <location>
        <begin position="248"/>
        <end position="262"/>
    </location>
</feature>
<dbReference type="InterPro" id="IPR016032">
    <property type="entry name" value="Sig_transdc_resp-reg_C-effctor"/>
</dbReference>
<dbReference type="Pfam" id="PF00486">
    <property type="entry name" value="Trans_reg_C"/>
    <property type="match status" value="1"/>
</dbReference>
<dbReference type="InterPro" id="IPR027417">
    <property type="entry name" value="P-loop_NTPase"/>
</dbReference>
<evidence type="ECO:0000259" key="6">
    <source>
        <dbReference type="PROSITE" id="PS51755"/>
    </source>
</evidence>
<dbReference type="CDD" id="cd15831">
    <property type="entry name" value="BTAD"/>
    <property type="match status" value="1"/>
</dbReference>